<proteinExistence type="predicted"/>
<keyword evidence="3" id="KW-1185">Reference proteome</keyword>
<sequence>MRRCDHCAKRGDLFVAVGLLGTASLLGISTVEWTRRGSGTAGFKARGKVRLSLPNTGTLVLDPVLLACETGRTIWAGLAISPPPVTRRIHVSWRAGPTDRHPIARSAARHRAGLGPQRLLRGLDLIRPMLLGRPYGPALLGLGFEQPGDTLPPLPTLFRRRRLSSKVSLHHFLKGFFTA</sequence>
<evidence type="ECO:0000313" key="2">
    <source>
        <dbReference type="EMBL" id="KAK0584107.1"/>
    </source>
</evidence>
<gene>
    <name evidence="2" type="ORF">LWI29_007710</name>
</gene>
<organism evidence="2 3">
    <name type="scientific">Acer saccharum</name>
    <name type="common">Sugar maple</name>
    <dbReference type="NCBI Taxonomy" id="4024"/>
    <lineage>
        <taxon>Eukaryota</taxon>
        <taxon>Viridiplantae</taxon>
        <taxon>Streptophyta</taxon>
        <taxon>Embryophyta</taxon>
        <taxon>Tracheophyta</taxon>
        <taxon>Spermatophyta</taxon>
        <taxon>Magnoliopsida</taxon>
        <taxon>eudicotyledons</taxon>
        <taxon>Gunneridae</taxon>
        <taxon>Pentapetalae</taxon>
        <taxon>rosids</taxon>
        <taxon>malvids</taxon>
        <taxon>Sapindales</taxon>
        <taxon>Sapindaceae</taxon>
        <taxon>Hippocastanoideae</taxon>
        <taxon>Acereae</taxon>
        <taxon>Acer</taxon>
    </lineage>
</organism>
<evidence type="ECO:0000256" key="1">
    <source>
        <dbReference type="SAM" id="Phobius"/>
    </source>
</evidence>
<accession>A0AA39RYG9</accession>
<dbReference type="Proteomes" id="UP001168877">
    <property type="component" value="Unassembled WGS sequence"/>
</dbReference>
<keyword evidence="1" id="KW-1133">Transmembrane helix</keyword>
<reference evidence="2" key="2">
    <citation type="submission" date="2023-06" db="EMBL/GenBank/DDBJ databases">
        <authorList>
            <person name="Swenson N.G."/>
            <person name="Wegrzyn J.L."/>
            <person name="Mcevoy S.L."/>
        </authorList>
    </citation>
    <scope>NUCLEOTIDE SEQUENCE</scope>
    <source>
        <strain evidence="2">NS2018</strain>
        <tissue evidence="2">Leaf</tissue>
    </source>
</reference>
<dbReference type="AlphaFoldDB" id="A0AA39RYG9"/>
<feature type="transmembrane region" description="Helical" evidence="1">
    <location>
        <begin position="12"/>
        <end position="31"/>
    </location>
</feature>
<comment type="caution">
    <text evidence="2">The sequence shown here is derived from an EMBL/GenBank/DDBJ whole genome shotgun (WGS) entry which is preliminary data.</text>
</comment>
<keyword evidence="1" id="KW-0472">Membrane</keyword>
<evidence type="ECO:0000313" key="3">
    <source>
        <dbReference type="Proteomes" id="UP001168877"/>
    </source>
</evidence>
<keyword evidence="1" id="KW-0812">Transmembrane</keyword>
<dbReference type="EMBL" id="JAUESC010000383">
    <property type="protein sequence ID" value="KAK0584107.1"/>
    <property type="molecule type" value="Genomic_DNA"/>
</dbReference>
<protein>
    <submittedName>
        <fullName evidence="2">Uncharacterized protein</fullName>
    </submittedName>
</protein>
<reference evidence="2" key="1">
    <citation type="journal article" date="2022" name="Plant J.">
        <title>Strategies of tolerance reflected in two North American maple genomes.</title>
        <authorList>
            <person name="McEvoy S.L."/>
            <person name="Sezen U.U."/>
            <person name="Trouern-Trend A."/>
            <person name="McMahon S.M."/>
            <person name="Schaberg P.G."/>
            <person name="Yang J."/>
            <person name="Wegrzyn J.L."/>
            <person name="Swenson N.G."/>
        </authorList>
    </citation>
    <scope>NUCLEOTIDE SEQUENCE</scope>
    <source>
        <strain evidence="2">NS2018</strain>
    </source>
</reference>
<name>A0AA39RYG9_ACESA</name>